<sequence length="199" mass="21463">MVMRRLGARYALMRRCLNVQRGGRIGSIGVPFRTVMAFILAPDGQKLIPYGAVGELCIGGPQAAAGYVDRDDLTNAASVPNDEARTATLPHRRSRSLAAREARLSVYRGKIARSKVHGHRIELGEVESAIRKTGLIKDVLALVSKLDNNPRLAATRALTQANDILRTAWLQKSLQANGSGCVLPQRQPGHSPSPPAATK</sequence>
<dbReference type="PANTHER" id="PTHR45398">
    <property type="match status" value="1"/>
</dbReference>
<evidence type="ECO:0000256" key="2">
    <source>
        <dbReference type="SAM" id="MobiDB-lite"/>
    </source>
</evidence>
<dbReference type="InterPro" id="IPR045851">
    <property type="entry name" value="AMP-bd_C_sf"/>
</dbReference>
<protein>
    <recommendedName>
        <fullName evidence="3">AMP-dependent synthetase/ligase domain-containing protein</fullName>
    </recommendedName>
</protein>
<keyword evidence="5" id="KW-1185">Reference proteome</keyword>
<comment type="similarity">
    <text evidence="1">Belongs to the NRP synthetase family.</text>
</comment>
<accession>A0A1J7JCE1</accession>
<organism evidence="4 5">
    <name type="scientific">Coniochaeta ligniaria NRRL 30616</name>
    <dbReference type="NCBI Taxonomy" id="1408157"/>
    <lineage>
        <taxon>Eukaryota</taxon>
        <taxon>Fungi</taxon>
        <taxon>Dikarya</taxon>
        <taxon>Ascomycota</taxon>
        <taxon>Pezizomycotina</taxon>
        <taxon>Sordariomycetes</taxon>
        <taxon>Sordariomycetidae</taxon>
        <taxon>Coniochaetales</taxon>
        <taxon>Coniochaetaceae</taxon>
        <taxon>Coniochaeta</taxon>
    </lineage>
</organism>
<dbReference type="PANTHER" id="PTHR45398:SF1">
    <property type="entry name" value="ENZYME, PUTATIVE (JCVI)-RELATED"/>
    <property type="match status" value="1"/>
</dbReference>
<feature type="region of interest" description="Disordered" evidence="2">
    <location>
        <begin position="180"/>
        <end position="199"/>
    </location>
</feature>
<dbReference type="InterPro" id="IPR042099">
    <property type="entry name" value="ANL_N_sf"/>
</dbReference>
<dbReference type="Gene3D" id="3.40.50.12780">
    <property type="entry name" value="N-terminal domain of ligase-like"/>
    <property type="match status" value="1"/>
</dbReference>
<dbReference type="OrthoDB" id="416786at2759"/>
<dbReference type="SUPFAM" id="SSF56801">
    <property type="entry name" value="Acetyl-CoA synthetase-like"/>
    <property type="match status" value="1"/>
</dbReference>
<evidence type="ECO:0000256" key="1">
    <source>
        <dbReference type="ARBA" id="ARBA00029454"/>
    </source>
</evidence>
<evidence type="ECO:0000259" key="3">
    <source>
        <dbReference type="Pfam" id="PF00501"/>
    </source>
</evidence>
<gene>
    <name evidence="4" type="ORF">CONLIGDRAFT_295656</name>
</gene>
<evidence type="ECO:0000313" key="5">
    <source>
        <dbReference type="Proteomes" id="UP000182658"/>
    </source>
</evidence>
<evidence type="ECO:0000313" key="4">
    <source>
        <dbReference type="EMBL" id="OIW30985.1"/>
    </source>
</evidence>
<dbReference type="AlphaFoldDB" id="A0A1J7JCE1"/>
<reference evidence="4 5" key="1">
    <citation type="submission" date="2016-10" db="EMBL/GenBank/DDBJ databases">
        <title>Draft genome sequence of Coniochaeta ligniaria NRRL30616, a lignocellulolytic fungus for bioabatement of inhibitors in plant biomass hydrolysates.</title>
        <authorList>
            <consortium name="DOE Joint Genome Institute"/>
            <person name="Jimenez D.J."/>
            <person name="Hector R.E."/>
            <person name="Riley R."/>
            <person name="Sun H."/>
            <person name="Grigoriev I.V."/>
            <person name="Van Elsas J.D."/>
            <person name="Nichols N.N."/>
        </authorList>
    </citation>
    <scope>NUCLEOTIDE SEQUENCE [LARGE SCALE GENOMIC DNA]</scope>
    <source>
        <strain evidence="4 5">NRRL 30616</strain>
    </source>
</reference>
<dbReference type="InterPro" id="IPR000873">
    <property type="entry name" value="AMP-dep_synth/lig_dom"/>
</dbReference>
<name>A0A1J7JCE1_9PEZI</name>
<dbReference type="InParanoid" id="A0A1J7JCE1"/>
<proteinExistence type="inferred from homology"/>
<dbReference type="Proteomes" id="UP000182658">
    <property type="component" value="Unassembled WGS sequence"/>
</dbReference>
<dbReference type="Pfam" id="PF00501">
    <property type="entry name" value="AMP-binding"/>
    <property type="match status" value="1"/>
</dbReference>
<feature type="domain" description="AMP-dependent synthetase/ligase" evidence="3">
    <location>
        <begin position="22"/>
        <end position="67"/>
    </location>
</feature>
<dbReference type="EMBL" id="KV875096">
    <property type="protein sequence ID" value="OIW30985.1"/>
    <property type="molecule type" value="Genomic_DNA"/>
</dbReference>
<dbReference type="Gene3D" id="3.30.300.30">
    <property type="match status" value="1"/>
</dbReference>
<dbReference type="STRING" id="1408157.A0A1J7JCE1"/>